<protein>
    <submittedName>
        <fullName evidence="8">Sugar phosphate permease</fullName>
    </submittedName>
</protein>
<dbReference type="OrthoDB" id="7473300at2"/>
<evidence type="ECO:0000256" key="2">
    <source>
        <dbReference type="ARBA" id="ARBA00022448"/>
    </source>
</evidence>
<feature type="transmembrane region" description="Helical" evidence="6">
    <location>
        <begin position="309"/>
        <end position="331"/>
    </location>
</feature>
<feature type="domain" description="Major facilitator superfamily (MFS) profile" evidence="7">
    <location>
        <begin position="17"/>
        <end position="427"/>
    </location>
</feature>
<keyword evidence="4 6" id="KW-1133">Transmembrane helix</keyword>
<feature type="transmembrane region" description="Helical" evidence="6">
    <location>
        <begin position="82"/>
        <end position="103"/>
    </location>
</feature>
<dbReference type="PANTHER" id="PTHR23505">
    <property type="entry name" value="SPINSTER"/>
    <property type="match status" value="1"/>
</dbReference>
<dbReference type="Pfam" id="PF07690">
    <property type="entry name" value="MFS_1"/>
    <property type="match status" value="1"/>
</dbReference>
<evidence type="ECO:0000256" key="4">
    <source>
        <dbReference type="ARBA" id="ARBA00022989"/>
    </source>
</evidence>
<dbReference type="InterPro" id="IPR036259">
    <property type="entry name" value="MFS_trans_sf"/>
</dbReference>
<feature type="transmembrane region" description="Helical" evidence="6">
    <location>
        <begin position="109"/>
        <end position="131"/>
    </location>
</feature>
<sequence>MNEAKIDYPKPTYAWSLVGFLTLAYIFSMMDRYILGYLIKDIKADLLFTDSQVGLLTGPAFTLLYALCAIPFGMMVDRKKRVWIIAFGIAVWSVSTMATGLMTTFVLFFLARMMVGVGEAVMSPAAFSIIGDSFPKERRAKPIATYSAALFIASTITSFMISIIFKVTDGAEKVMLPVFGELSSWQVVLLAVGAPGLLVALLFFFLKEPPRTESSQSDTAKLSDGARFAAKRSATLLCFVTIFTTMVAIAYAQFNWLPEMFSRTYGEEEWGRSAYAARNGAATFLFALPTYFIAGFVSDAWSKKGRTDAPFILAMVGLFIMVPATIIAPLMPTGWTAFGMLCIATVGVGMVSCVGVTALLQIVPGHVRGSIVAYYYLAITLLGGMVSPMLVGWLSTHVFGEDKLNLAMSAQPAIYGIPTILLLPVTYRLYRKELAAREGLENKL</sequence>
<evidence type="ECO:0000256" key="6">
    <source>
        <dbReference type="SAM" id="Phobius"/>
    </source>
</evidence>
<dbReference type="InParanoid" id="A0A420WLX2"/>
<feature type="transmembrane region" description="Helical" evidence="6">
    <location>
        <begin position="143"/>
        <end position="165"/>
    </location>
</feature>
<dbReference type="GO" id="GO:0016020">
    <property type="term" value="C:membrane"/>
    <property type="evidence" value="ECO:0007669"/>
    <property type="project" value="UniProtKB-SubCell"/>
</dbReference>
<dbReference type="AlphaFoldDB" id="A0A420WLX2"/>
<dbReference type="InterPro" id="IPR044770">
    <property type="entry name" value="MFS_spinster-like"/>
</dbReference>
<dbReference type="EMBL" id="RBII01000001">
    <property type="protein sequence ID" value="RKQ71980.1"/>
    <property type="molecule type" value="Genomic_DNA"/>
</dbReference>
<evidence type="ECO:0000313" key="8">
    <source>
        <dbReference type="EMBL" id="RKQ71980.1"/>
    </source>
</evidence>
<feature type="transmembrane region" description="Helical" evidence="6">
    <location>
        <begin position="372"/>
        <end position="393"/>
    </location>
</feature>
<dbReference type="InterPro" id="IPR011701">
    <property type="entry name" value="MFS"/>
</dbReference>
<dbReference type="PANTHER" id="PTHR23505:SF79">
    <property type="entry name" value="PROTEIN SPINSTER"/>
    <property type="match status" value="1"/>
</dbReference>
<name>A0A420WLX2_9PROT</name>
<keyword evidence="5 6" id="KW-0472">Membrane</keyword>
<proteinExistence type="predicted"/>
<dbReference type="Proteomes" id="UP000282211">
    <property type="component" value="Unassembled WGS sequence"/>
</dbReference>
<dbReference type="PROSITE" id="PS50850">
    <property type="entry name" value="MFS"/>
    <property type="match status" value="1"/>
</dbReference>
<dbReference type="SUPFAM" id="SSF103473">
    <property type="entry name" value="MFS general substrate transporter"/>
    <property type="match status" value="1"/>
</dbReference>
<feature type="transmembrane region" description="Helical" evidence="6">
    <location>
        <begin position="55"/>
        <end position="75"/>
    </location>
</feature>
<feature type="transmembrane region" description="Helical" evidence="6">
    <location>
        <begin position="12"/>
        <end position="35"/>
    </location>
</feature>
<feature type="transmembrane region" description="Helical" evidence="6">
    <location>
        <begin position="337"/>
        <end position="360"/>
    </location>
</feature>
<evidence type="ECO:0000256" key="1">
    <source>
        <dbReference type="ARBA" id="ARBA00004141"/>
    </source>
</evidence>
<comment type="subcellular location">
    <subcellularLocation>
        <location evidence="1">Membrane</location>
        <topology evidence="1">Multi-pass membrane protein</topology>
    </subcellularLocation>
</comment>
<evidence type="ECO:0000313" key="9">
    <source>
        <dbReference type="Proteomes" id="UP000282211"/>
    </source>
</evidence>
<evidence type="ECO:0000256" key="5">
    <source>
        <dbReference type="ARBA" id="ARBA00023136"/>
    </source>
</evidence>
<feature type="transmembrane region" description="Helical" evidence="6">
    <location>
        <begin position="185"/>
        <end position="206"/>
    </location>
</feature>
<reference evidence="8 9" key="1">
    <citation type="submission" date="2018-10" db="EMBL/GenBank/DDBJ databases">
        <title>Genomic Encyclopedia of Type Strains, Phase IV (KMG-IV): sequencing the most valuable type-strain genomes for metagenomic binning, comparative biology and taxonomic classification.</title>
        <authorList>
            <person name="Goeker M."/>
        </authorList>
    </citation>
    <scope>NUCLEOTIDE SEQUENCE [LARGE SCALE GENOMIC DNA]</scope>
    <source>
        <strain evidence="8 9">DSM 22008</strain>
    </source>
</reference>
<feature type="transmembrane region" description="Helical" evidence="6">
    <location>
        <begin position="274"/>
        <end position="297"/>
    </location>
</feature>
<comment type="caution">
    <text evidence="8">The sequence shown here is derived from an EMBL/GenBank/DDBJ whole genome shotgun (WGS) entry which is preliminary data.</text>
</comment>
<evidence type="ECO:0000259" key="7">
    <source>
        <dbReference type="PROSITE" id="PS50850"/>
    </source>
</evidence>
<evidence type="ECO:0000256" key="3">
    <source>
        <dbReference type="ARBA" id="ARBA00022692"/>
    </source>
</evidence>
<keyword evidence="9" id="KW-1185">Reference proteome</keyword>
<accession>A0A420WLX2</accession>
<organism evidence="8 9">
    <name type="scientific">Litorimonas taeanensis</name>
    <dbReference type="NCBI Taxonomy" id="568099"/>
    <lineage>
        <taxon>Bacteria</taxon>
        <taxon>Pseudomonadati</taxon>
        <taxon>Pseudomonadota</taxon>
        <taxon>Alphaproteobacteria</taxon>
        <taxon>Maricaulales</taxon>
        <taxon>Robiginitomaculaceae</taxon>
    </lineage>
</organism>
<dbReference type="RefSeq" id="WP_121099790.1">
    <property type="nucleotide sequence ID" value="NZ_RBII01000001.1"/>
</dbReference>
<feature type="transmembrane region" description="Helical" evidence="6">
    <location>
        <begin position="234"/>
        <end position="254"/>
    </location>
</feature>
<feature type="transmembrane region" description="Helical" evidence="6">
    <location>
        <begin position="413"/>
        <end position="430"/>
    </location>
</feature>
<dbReference type="Gene3D" id="1.20.1250.20">
    <property type="entry name" value="MFS general substrate transporter like domains"/>
    <property type="match status" value="2"/>
</dbReference>
<dbReference type="InterPro" id="IPR020846">
    <property type="entry name" value="MFS_dom"/>
</dbReference>
<gene>
    <name evidence="8" type="ORF">DES40_1316</name>
</gene>
<keyword evidence="2" id="KW-0813">Transport</keyword>
<dbReference type="GO" id="GO:0022857">
    <property type="term" value="F:transmembrane transporter activity"/>
    <property type="evidence" value="ECO:0007669"/>
    <property type="project" value="InterPro"/>
</dbReference>
<keyword evidence="3 6" id="KW-0812">Transmembrane</keyword>